<accession>A0ABD3DJU7</accession>
<evidence type="ECO:0000313" key="3">
    <source>
        <dbReference type="Proteomes" id="UP001632038"/>
    </source>
</evidence>
<name>A0ABD3DJU7_9LAMI</name>
<comment type="caution">
    <text evidence="2">The sequence shown here is derived from an EMBL/GenBank/DDBJ whole genome shotgun (WGS) entry which is preliminary data.</text>
</comment>
<feature type="region of interest" description="Disordered" evidence="1">
    <location>
        <begin position="15"/>
        <end position="52"/>
    </location>
</feature>
<evidence type="ECO:0000313" key="2">
    <source>
        <dbReference type="EMBL" id="KAL3642585.1"/>
    </source>
</evidence>
<protein>
    <submittedName>
        <fullName evidence="2">Uncharacterized protein</fullName>
    </submittedName>
</protein>
<proteinExistence type="predicted"/>
<keyword evidence="3" id="KW-1185">Reference proteome</keyword>
<sequence>MVLVVGPPQATRISPRVLPSAVRRRRPGSLGNGRTGSFRATSPASLLLSSLE</sequence>
<reference evidence="3" key="1">
    <citation type="journal article" date="2024" name="IScience">
        <title>Strigolactones Initiate the Formation of Haustorium-like Structures in Castilleja.</title>
        <authorList>
            <person name="Buerger M."/>
            <person name="Peterson D."/>
            <person name="Chory J."/>
        </authorList>
    </citation>
    <scope>NUCLEOTIDE SEQUENCE [LARGE SCALE GENOMIC DNA]</scope>
</reference>
<evidence type="ECO:0000256" key="1">
    <source>
        <dbReference type="SAM" id="MobiDB-lite"/>
    </source>
</evidence>
<gene>
    <name evidence="2" type="ORF">CASFOL_013400</name>
</gene>
<dbReference type="EMBL" id="JAVIJP010000016">
    <property type="protein sequence ID" value="KAL3642585.1"/>
    <property type="molecule type" value="Genomic_DNA"/>
</dbReference>
<organism evidence="2 3">
    <name type="scientific">Castilleja foliolosa</name>
    <dbReference type="NCBI Taxonomy" id="1961234"/>
    <lineage>
        <taxon>Eukaryota</taxon>
        <taxon>Viridiplantae</taxon>
        <taxon>Streptophyta</taxon>
        <taxon>Embryophyta</taxon>
        <taxon>Tracheophyta</taxon>
        <taxon>Spermatophyta</taxon>
        <taxon>Magnoliopsida</taxon>
        <taxon>eudicotyledons</taxon>
        <taxon>Gunneridae</taxon>
        <taxon>Pentapetalae</taxon>
        <taxon>asterids</taxon>
        <taxon>lamiids</taxon>
        <taxon>Lamiales</taxon>
        <taxon>Orobanchaceae</taxon>
        <taxon>Pedicularideae</taxon>
        <taxon>Castillejinae</taxon>
        <taxon>Castilleja</taxon>
    </lineage>
</organism>
<dbReference type="Proteomes" id="UP001632038">
    <property type="component" value="Unassembled WGS sequence"/>
</dbReference>
<dbReference type="AlphaFoldDB" id="A0ABD3DJU7"/>